<dbReference type="KEGG" id="pseo:OM33_14970"/>
<feature type="transmembrane region" description="Helical" evidence="1">
    <location>
        <begin position="41"/>
        <end position="63"/>
    </location>
</feature>
<dbReference type="HOGENOM" id="CLU_2809268_0_0_6"/>
<protein>
    <submittedName>
        <fullName evidence="2">Uncharacterized protein</fullName>
    </submittedName>
</protein>
<name>A0A0A7EIG4_9GAMM</name>
<organism evidence="2 3">
    <name type="scientific">Pseudoalteromonas piratica</name>
    <dbReference type="NCBI Taxonomy" id="1348114"/>
    <lineage>
        <taxon>Bacteria</taxon>
        <taxon>Pseudomonadati</taxon>
        <taxon>Pseudomonadota</taxon>
        <taxon>Gammaproteobacteria</taxon>
        <taxon>Alteromonadales</taxon>
        <taxon>Pseudoalteromonadaceae</taxon>
        <taxon>Pseudoalteromonas</taxon>
    </lineage>
</organism>
<feature type="transmembrane region" description="Helical" evidence="1">
    <location>
        <begin position="12"/>
        <end position="29"/>
    </location>
</feature>
<dbReference type="OrthoDB" id="6311646at2"/>
<sequence>MNSTLKPWQYNILTCVVYLLFAMFTMQVLNTLSAWAPARGALAAMLLFGRGAWVGVSAIFHGFHRLV</sequence>
<gene>
    <name evidence="2" type="ORF">OM33_14970</name>
</gene>
<evidence type="ECO:0000256" key="1">
    <source>
        <dbReference type="SAM" id="Phobius"/>
    </source>
</evidence>
<evidence type="ECO:0000313" key="2">
    <source>
        <dbReference type="EMBL" id="AIY66460.1"/>
    </source>
</evidence>
<reference evidence="2 3" key="1">
    <citation type="submission" date="2014-11" db="EMBL/GenBank/DDBJ databases">
        <title>Complete Genome Sequence of Pseudoalteromonas sp. Strain OCN003 Isolated from Kaneohe Bay, Oahu, Hawaii.</title>
        <authorList>
            <person name="Beurmann S."/>
            <person name="Videau P."/>
            <person name="Ushijima B."/>
            <person name="Smith A.M."/>
            <person name="Aeby G.S."/>
            <person name="Callahan S.M."/>
            <person name="Belcaid M."/>
        </authorList>
    </citation>
    <scope>NUCLEOTIDE SEQUENCE [LARGE SCALE GENOMIC DNA]</scope>
    <source>
        <strain evidence="2 3">OCN003</strain>
    </source>
</reference>
<dbReference type="Proteomes" id="UP000030341">
    <property type="component" value="Chromosome 2"/>
</dbReference>
<keyword evidence="1" id="KW-1133">Transmembrane helix</keyword>
<evidence type="ECO:0000313" key="3">
    <source>
        <dbReference type="Proteomes" id="UP000030341"/>
    </source>
</evidence>
<keyword evidence="1" id="KW-0472">Membrane</keyword>
<dbReference type="RefSeq" id="WP_040134694.1">
    <property type="nucleotide sequence ID" value="NZ_CP009889.1"/>
</dbReference>
<accession>A0A0A7EIG4</accession>
<proteinExistence type="predicted"/>
<keyword evidence="3" id="KW-1185">Reference proteome</keyword>
<keyword evidence="1" id="KW-0812">Transmembrane</keyword>
<dbReference type="AlphaFoldDB" id="A0A0A7EIG4"/>
<dbReference type="EMBL" id="CP009889">
    <property type="protein sequence ID" value="AIY66460.1"/>
    <property type="molecule type" value="Genomic_DNA"/>
</dbReference>